<dbReference type="Pfam" id="PF11716">
    <property type="entry name" value="MDMPI_N"/>
    <property type="match status" value="1"/>
</dbReference>
<protein>
    <submittedName>
        <fullName evidence="2">Maleylpyruvate isomerase family mycothiol-dependent enzyme</fullName>
    </submittedName>
</protein>
<dbReference type="InterPro" id="IPR017517">
    <property type="entry name" value="Maleyloyr_isom"/>
</dbReference>
<accession>A0A3S3Z6X3</accession>
<evidence type="ECO:0000259" key="1">
    <source>
        <dbReference type="Pfam" id="PF11716"/>
    </source>
</evidence>
<gene>
    <name evidence="2" type="ORF">ELQ90_04150</name>
</gene>
<dbReference type="EMBL" id="RZNB01000001">
    <property type="protein sequence ID" value="RWZ53124.1"/>
    <property type="molecule type" value="Genomic_DNA"/>
</dbReference>
<dbReference type="RefSeq" id="WP_128493967.1">
    <property type="nucleotide sequence ID" value="NZ_RZNB01000001.1"/>
</dbReference>
<comment type="caution">
    <text evidence="2">The sequence shown here is derived from an EMBL/GenBank/DDBJ whole genome shotgun (WGS) entry which is preliminary data.</text>
</comment>
<evidence type="ECO:0000313" key="2">
    <source>
        <dbReference type="EMBL" id="RWZ53124.1"/>
    </source>
</evidence>
<dbReference type="SUPFAM" id="SSF109854">
    <property type="entry name" value="DinB/YfiT-like putative metalloenzymes"/>
    <property type="match status" value="1"/>
</dbReference>
<evidence type="ECO:0000313" key="3">
    <source>
        <dbReference type="Proteomes" id="UP000288547"/>
    </source>
</evidence>
<dbReference type="GO" id="GO:0046872">
    <property type="term" value="F:metal ion binding"/>
    <property type="evidence" value="ECO:0007669"/>
    <property type="project" value="InterPro"/>
</dbReference>
<dbReference type="OrthoDB" id="3292744at2"/>
<dbReference type="Gene3D" id="1.20.120.450">
    <property type="entry name" value="dinb family like domain"/>
    <property type="match status" value="1"/>
</dbReference>
<sequence>MVSIDRFRAASALFVQVVESVPPEAWSSPGLGTWDVRGLVGHTARALITVSEYLGLDEPGSVSIDTAADYYGTLYLVYTNPEAIQRRGVEVGESLGDDPVARVRLLRDRAIALVEAQPPGRVVSIGGLGILLEEYLHTRVFELVVHSMDIGRALGVPVTVPADLVEATATLAAGIAARTGKGEQLLMALTGRAALPPDFSVV</sequence>
<dbReference type="NCBIfam" id="TIGR03083">
    <property type="entry name" value="maleylpyruvate isomerase family mycothiol-dependent enzyme"/>
    <property type="match status" value="1"/>
</dbReference>
<dbReference type="GO" id="GO:0016853">
    <property type="term" value="F:isomerase activity"/>
    <property type="evidence" value="ECO:0007669"/>
    <property type="project" value="UniProtKB-KW"/>
</dbReference>
<proteinExistence type="predicted"/>
<dbReference type="InterPro" id="IPR024344">
    <property type="entry name" value="MDMPI_metal-binding"/>
</dbReference>
<keyword evidence="2" id="KW-0670">Pyruvate</keyword>
<dbReference type="InterPro" id="IPR034660">
    <property type="entry name" value="DinB/YfiT-like"/>
</dbReference>
<dbReference type="AlphaFoldDB" id="A0A3S3Z6X3"/>
<organism evidence="2 3">
    <name type="scientific">Labedella phragmitis</name>
    <dbReference type="NCBI Taxonomy" id="2498849"/>
    <lineage>
        <taxon>Bacteria</taxon>
        <taxon>Bacillati</taxon>
        <taxon>Actinomycetota</taxon>
        <taxon>Actinomycetes</taxon>
        <taxon>Micrococcales</taxon>
        <taxon>Microbacteriaceae</taxon>
        <taxon>Labedella</taxon>
    </lineage>
</organism>
<name>A0A3S3Z6X3_9MICO</name>
<feature type="domain" description="Mycothiol-dependent maleylpyruvate isomerase metal-binding" evidence="1">
    <location>
        <begin position="7"/>
        <end position="150"/>
    </location>
</feature>
<keyword evidence="3" id="KW-1185">Reference proteome</keyword>
<reference evidence="2 3" key="1">
    <citation type="submission" date="2018-12" db="EMBL/GenBank/DDBJ databases">
        <authorList>
            <person name="Li F."/>
        </authorList>
    </citation>
    <scope>NUCLEOTIDE SEQUENCE [LARGE SCALE GENOMIC DNA]</scope>
    <source>
        <strain evidence="2 3">11W25H-1</strain>
    </source>
</reference>
<keyword evidence="2" id="KW-0413">Isomerase</keyword>
<dbReference type="Proteomes" id="UP000288547">
    <property type="component" value="Unassembled WGS sequence"/>
</dbReference>